<feature type="binding site" evidence="5">
    <location>
        <begin position="107"/>
        <end position="110"/>
    </location>
    <ligand>
        <name>(6S)-5,6,7,8-tetrahydrofolate</name>
        <dbReference type="ChEBI" id="CHEBI:57453"/>
    </ligand>
</feature>
<dbReference type="InterPro" id="IPR005794">
    <property type="entry name" value="Fmt"/>
</dbReference>
<reference evidence="9" key="1">
    <citation type="submission" date="2017-04" db="EMBL/GenBank/DDBJ databases">
        <title>Function of individual gut microbiota members based on whole genome sequencing of pure cultures obtained from chicken caecum.</title>
        <authorList>
            <person name="Medvecky M."/>
            <person name="Cejkova D."/>
            <person name="Polansky O."/>
            <person name="Karasova D."/>
            <person name="Kubasova T."/>
            <person name="Cizek A."/>
            <person name="Rychlik I."/>
        </authorList>
    </citation>
    <scope>NUCLEOTIDE SEQUENCE [LARGE SCALE GENOMIC DNA]</scope>
    <source>
        <strain evidence="9">An70</strain>
    </source>
</reference>
<dbReference type="Gene3D" id="3.40.50.12230">
    <property type="match status" value="1"/>
</dbReference>
<dbReference type="EC" id="2.1.2.9" evidence="2 5"/>
<feature type="domain" description="Formyl transferase C-terminal" evidence="7">
    <location>
        <begin position="200"/>
        <end position="299"/>
    </location>
</feature>
<dbReference type="GO" id="GO:0005829">
    <property type="term" value="C:cytosol"/>
    <property type="evidence" value="ECO:0007669"/>
    <property type="project" value="TreeGrafter"/>
</dbReference>
<gene>
    <name evidence="5" type="primary">fmt</name>
    <name evidence="8" type="ORF">B5G21_03030</name>
</gene>
<keyword evidence="4 5" id="KW-0648">Protein biosynthesis</keyword>
<dbReference type="InterPro" id="IPR011034">
    <property type="entry name" value="Formyl_transferase-like_C_sf"/>
</dbReference>
<evidence type="ECO:0000313" key="8">
    <source>
        <dbReference type="EMBL" id="OUN43678.1"/>
    </source>
</evidence>
<dbReference type="NCBIfam" id="TIGR00460">
    <property type="entry name" value="fmt"/>
    <property type="match status" value="1"/>
</dbReference>
<sequence length="310" mass="32380">MRVVFMGTPAFAVPSLRALDAAFDVALVVTRPDAVRSRGKKLEPSPVKEAALELGLPVLETARMTPEALEALRAAQADVFCVAAYGCILPNEVLTMAPAGCVNVHASLLPRWRGAAPIQRCILAGDAETGVSIMRIGQGVDTGDYCAQASCSVPGKTADELTAELGQLGGDLLVKMLPSIVDGTASWTVQDESLVTHAAKISKAEMRLDPAASACDNVRRVLASSDAAPARCVVAGKAARIVSAQEALASSSISNLDAGALAIHDKRLYMGCSDGIIEVLELKPDGKRAMDAASWAAGQREREGSWETLS</sequence>
<dbReference type="eggNOG" id="COG0223">
    <property type="taxonomic scope" value="Bacteria"/>
</dbReference>
<keyword evidence="9" id="KW-1185">Reference proteome</keyword>
<dbReference type="CDD" id="cd08646">
    <property type="entry name" value="FMT_core_Met-tRNA-FMT_N"/>
    <property type="match status" value="1"/>
</dbReference>
<dbReference type="RefSeq" id="WP_087185984.1">
    <property type="nucleotide sequence ID" value="NZ_NFHO01000003.1"/>
</dbReference>
<comment type="caution">
    <text evidence="8">The sequence shown here is derived from an EMBL/GenBank/DDBJ whole genome shotgun (WGS) entry which is preliminary data.</text>
</comment>
<dbReference type="InterPro" id="IPR036477">
    <property type="entry name" value="Formyl_transf_N_sf"/>
</dbReference>
<dbReference type="EMBL" id="NFHO01000003">
    <property type="protein sequence ID" value="OUN43678.1"/>
    <property type="molecule type" value="Genomic_DNA"/>
</dbReference>
<evidence type="ECO:0000256" key="1">
    <source>
        <dbReference type="ARBA" id="ARBA00010699"/>
    </source>
</evidence>
<evidence type="ECO:0000313" key="9">
    <source>
        <dbReference type="Proteomes" id="UP000196560"/>
    </source>
</evidence>
<proteinExistence type="inferred from homology"/>
<name>A0A1Y3U915_9ACTN</name>
<comment type="function">
    <text evidence="5">Attaches a formyl group to the free amino group of methionyl-tRNA(fMet). The formyl group appears to play a dual role in the initiator identity of N-formylmethionyl-tRNA by promoting its recognition by IF2 and preventing the misappropriation of this tRNA by the elongation apparatus.</text>
</comment>
<dbReference type="SUPFAM" id="SSF53328">
    <property type="entry name" value="Formyltransferase"/>
    <property type="match status" value="1"/>
</dbReference>
<dbReference type="AlphaFoldDB" id="A0A1Y3U915"/>
<comment type="similarity">
    <text evidence="1 5">Belongs to the Fmt family.</text>
</comment>
<feature type="domain" description="Formyl transferase N-terminal" evidence="6">
    <location>
        <begin position="1"/>
        <end position="176"/>
    </location>
</feature>
<dbReference type="GO" id="GO:0004479">
    <property type="term" value="F:methionyl-tRNA formyltransferase activity"/>
    <property type="evidence" value="ECO:0007669"/>
    <property type="project" value="UniProtKB-UniRule"/>
</dbReference>
<comment type="catalytic activity">
    <reaction evidence="5">
        <text>L-methionyl-tRNA(fMet) + (6R)-10-formyltetrahydrofolate = N-formyl-L-methionyl-tRNA(fMet) + (6S)-5,6,7,8-tetrahydrofolate + H(+)</text>
        <dbReference type="Rhea" id="RHEA:24380"/>
        <dbReference type="Rhea" id="RHEA-COMP:9952"/>
        <dbReference type="Rhea" id="RHEA-COMP:9953"/>
        <dbReference type="ChEBI" id="CHEBI:15378"/>
        <dbReference type="ChEBI" id="CHEBI:57453"/>
        <dbReference type="ChEBI" id="CHEBI:78530"/>
        <dbReference type="ChEBI" id="CHEBI:78844"/>
        <dbReference type="ChEBI" id="CHEBI:195366"/>
        <dbReference type="EC" id="2.1.2.9"/>
    </reaction>
</comment>
<evidence type="ECO:0000259" key="6">
    <source>
        <dbReference type="Pfam" id="PF00551"/>
    </source>
</evidence>
<dbReference type="Pfam" id="PF00551">
    <property type="entry name" value="Formyl_trans_N"/>
    <property type="match status" value="1"/>
</dbReference>
<dbReference type="HAMAP" id="MF_00182">
    <property type="entry name" value="Formyl_trans"/>
    <property type="match status" value="1"/>
</dbReference>
<dbReference type="InterPro" id="IPR002376">
    <property type="entry name" value="Formyl_transf_N"/>
</dbReference>
<dbReference type="PANTHER" id="PTHR11138">
    <property type="entry name" value="METHIONYL-TRNA FORMYLTRANSFERASE"/>
    <property type="match status" value="1"/>
</dbReference>
<dbReference type="STRING" id="1118060.GCA_000311845_01198"/>
<dbReference type="InterPro" id="IPR005793">
    <property type="entry name" value="Formyl_trans_C"/>
</dbReference>
<dbReference type="Proteomes" id="UP000196560">
    <property type="component" value="Unassembled WGS sequence"/>
</dbReference>
<keyword evidence="3 5" id="KW-0808">Transferase</keyword>
<dbReference type="InterPro" id="IPR041711">
    <property type="entry name" value="Met-tRNA-FMT_N"/>
</dbReference>
<evidence type="ECO:0000256" key="5">
    <source>
        <dbReference type="HAMAP-Rule" id="MF_00182"/>
    </source>
</evidence>
<accession>A0A1Y3U915</accession>
<evidence type="ECO:0000256" key="2">
    <source>
        <dbReference type="ARBA" id="ARBA00012261"/>
    </source>
</evidence>
<organism evidence="8 9">
    <name type="scientific">Enorma massiliensis</name>
    <dbReference type="NCBI Taxonomy" id="1472761"/>
    <lineage>
        <taxon>Bacteria</taxon>
        <taxon>Bacillati</taxon>
        <taxon>Actinomycetota</taxon>
        <taxon>Coriobacteriia</taxon>
        <taxon>Coriobacteriales</taxon>
        <taxon>Coriobacteriaceae</taxon>
        <taxon>Enorma</taxon>
    </lineage>
</organism>
<evidence type="ECO:0000259" key="7">
    <source>
        <dbReference type="Pfam" id="PF02911"/>
    </source>
</evidence>
<dbReference type="PANTHER" id="PTHR11138:SF5">
    <property type="entry name" value="METHIONYL-TRNA FORMYLTRANSFERASE, MITOCHONDRIAL"/>
    <property type="match status" value="1"/>
</dbReference>
<dbReference type="SUPFAM" id="SSF50486">
    <property type="entry name" value="FMT C-terminal domain-like"/>
    <property type="match status" value="1"/>
</dbReference>
<evidence type="ECO:0000256" key="4">
    <source>
        <dbReference type="ARBA" id="ARBA00022917"/>
    </source>
</evidence>
<protein>
    <recommendedName>
        <fullName evidence="2 5">Methionyl-tRNA formyltransferase</fullName>
        <ecNumber evidence="2 5">2.1.2.9</ecNumber>
    </recommendedName>
</protein>
<dbReference type="Pfam" id="PF02911">
    <property type="entry name" value="Formyl_trans_C"/>
    <property type="match status" value="1"/>
</dbReference>
<evidence type="ECO:0000256" key="3">
    <source>
        <dbReference type="ARBA" id="ARBA00022679"/>
    </source>
</evidence>